<organism evidence="1 2">
    <name type="scientific">Etheostoma spectabile</name>
    <name type="common">orangethroat darter</name>
    <dbReference type="NCBI Taxonomy" id="54343"/>
    <lineage>
        <taxon>Eukaryota</taxon>
        <taxon>Metazoa</taxon>
        <taxon>Chordata</taxon>
        <taxon>Craniata</taxon>
        <taxon>Vertebrata</taxon>
        <taxon>Euteleostomi</taxon>
        <taxon>Actinopterygii</taxon>
        <taxon>Neopterygii</taxon>
        <taxon>Teleostei</taxon>
        <taxon>Neoteleostei</taxon>
        <taxon>Acanthomorphata</taxon>
        <taxon>Eupercaria</taxon>
        <taxon>Perciformes</taxon>
        <taxon>Percoidei</taxon>
        <taxon>Percidae</taxon>
        <taxon>Etheostomatinae</taxon>
        <taxon>Etheostoma</taxon>
    </lineage>
</organism>
<dbReference type="EMBL" id="VOFY01000008">
    <property type="protein sequence ID" value="KAA8590479.1"/>
    <property type="molecule type" value="Genomic_DNA"/>
</dbReference>
<sequence length="131" mass="13872">MMWIWYFLLGSGSGSRTVGFSSEPRKCWKALYSGRARGHCLAGERASCSRGLTSPQSATSLESLCVGMGSVSQVGGSATDCPTASTRATRKAVSFSSLCQACMPITTKPTCAEQVVLFSGELRRGRKGETC</sequence>
<keyword evidence="2" id="KW-1185">Reference proteome</keyword>
<evidence type="ECO:0000313" key="2">
    <source>
        <dbReference type="Proteomes" id="UP000327493"/>
    </source>
</evidence>
<dbReference type="AlphaFoldDB" id="A0A5J5DAB7"/>
<protein>
    <submittedName>
        <fullName evidence="1">Uncharacterized protein</fullName>
    </submittedName>
</protein>
<accession>A0A5J5DAB7</accession>
<gene>
    <name evidence="1" type="ORF">FQN60_014413</name>
</gene>
<proteinExistence type="predicted"/>
<comment type="caution">
    <text evidence="1">The sequence shown here is derived from an EMBL/GenBank/DDBJ whole genome shotgun (WGS) entry which is preliminary data.</text>
</comment>
<dbReference type="Proteomes" id="UP000327493">
    <property type="component" value="Chromosome 8"/>
</dbReference>
<reference evidence="1 2" key="1">
    <citation type="submission" date="2019-08" db="EMBL/GenBank/DDBJ databases">
        <title>A chromosome-level genome assembly, high-density linkage maps, and genome scans reveal the genomic architecture of hybrid incompatibilities underlying speciation via character displacement in darters (Percidae: Etheostominae).</title>
        <authorList>
            <person name="Moran R.L."/>
            <person name="Catchen J.M."/>
            <person name="Fuller R.C."/>
        </authorList>
    </citation>
    <scope>NUCLEOTIDE SEQUENCE [LARGE SCALE GENOMIC DNA]</scope>
    <source>
        <strain evidence="1">EspeVRDwgs_2016</strain>
        <tissue evidence="1">Muscle</tissue>
    </source>
</reference>
<feature type="non-terminal residue" evidence="1">
    <location>
        <position position="131"/>
    </location>
</feature>
<name>A0A5J5DAB7_9PERO</name>
<evidence type="ECO:0000313" key="1">
    <source>
        <dbReference type="EMBL" id="KAA8590479.1"/>
    </source>
</evidence>